<accession>A0A6M0IGI4</accession>
<reference evidence="1 2" key="1">
    <citation type="submission" date="2020-02" db="EMBL/GenBank/DDBJ databases">
        <title>Draft genome sequence of two Spirosoma agri KCTC 52727 and Spirosoma terrae KCTC 52035.</title>
        <authorList>
            <person name="Rojas J."/>
            <person name="Ambika Manirajan B."/>
            <person name="Ratering S."/>
            <person name="Suarez C."/>
            <person name="Schnell S."/>
        </authorList>
    </citation>
    <scope>NUCLEOTIDE SEQUENCE [LARGE SCALE GENOMIC DNA]</scope>
    <source>
        <strain evidence="1 2">KCTC 52727</strain>
    </source>
</reference>
<gene>
    <name evidence="1" type="ORF">GK091_08515</name>
</gene>
<sequence length="96" mass="10710">MKLTYSREGGLFPQLAQTEMHDTDLPANLQKLAGAVLANPETYKAGSANKKLRDGYQYTLNLQEGRRTISLTFDDGSLPEDVQPLIQFLQQRTGKP</sequence>
<dbReference type="RefSeq" id="WP_164036304.1">
    <property type="nucleotide sequence ID" value="NZ_JAAGNZ010000001.1"/>
</dbReference>
<comment type="caution">
    <text evidence="1">The sequence shown here is derived from an EMBL/GenBank/DDBJ whole genome shotgun (WGS) entry which is preliminary data.</text>
</comment>
<dbReference type="InterPro" id="IPR049457">
    <property type="entry name" value="Emfourin"/>
</dbReference>
<dbReference type="EMBL" id="JAAGNZ010000001">
    <property type="protein sequence ID" value="NEU66922.1"/>
    <property type="molecule type" value="Genomic_DNA"/>
</dbReference>
<evidence type="ECO:0000313" key="1">
    <source>
        <dbReference type="EMBL" id="NEU66922.1"/>
    </source>
</evidence>
<organism evidence="1 2">
    <name type="scientific">Spirosoma agri</name>
    <dbReference type="NCBI Taxonomy" id="1987381"/>
    <lineage>
        <taxon>Bacteria</taxon>
        <taxon>Pseudomonadati</taxon>
        <taxon>Bacteroidota</taxon>
        <taxon>Cytophagia</taxon>
        <taxon>Cytophagales</taxon>
        <taxon>Cytophagaceae</taxon>
        <taxon>Spirosoma</taxon>
    </lineage>
</organism>
<dbReference type="AlphaFoldDB" id="A0A6M0IGI4"/>
<protein>
    <submittedName>
        <fullName evidence="1">Uncharacterized protein</fullName>
    </submittedName>
</protein>
<proteinExistence type="predicted"/>
<dbReference type="Proteomes" id="UP000477386">
    <property type="component" value="Unassembled WGS sequence"/>
</dbReference>
<evidence type="ECO:0000313" key="2">
    <source>
        <dbReference type="Proteomes" id="UP000477386"/>
    </source>
</evidence>
<keyword evidence="2" id="KW-1185">Reference proteome</keyword>
<dbReference type="Pfam" id="PF20242">
    <property type="entry name" value="Emfourin"/>
    <property type="match status" value="1"/>
</dbReference>
<name>A0A6M0IGI4_9BACT</name>